<evidence type="ECO:0008006" key="3">
    <source>
        <dbReference type="Google" id="ProtNLM"/>
    </source>
</evidence>
<reference evidence="1 2" key="2">
    <citation type="journal article" date="2011" name="Stand. Genomic Sci.">
        <title>Complete genome sequence of Isosphaera pallida type strain (IS1B).</title>
        <authorList>
            <consortium name="US DOE Joint Genome Institute (JGI-PGF)"/>
            <person name="Goker M."/>
            <person name="Cleland D."/>
            <person name="Saunders E."/>
            <person name="Lapidus A."/>
            <person name="Nolan M."/>
            <person name="Lucas S."/>
            <person name="Hammon N."/>
            <person name="Deshpande S."/>
            <person name="Cheng J.F."/>
            <person name="Tapia R."/>
            <person name="Han C."/>
            <person name="Goodwin L."/>
            <person name="Pitluck S."/>
            <person name="Liolios K."/>
            <person name="Pagani I."/>
            <person name="Ivanova N."/>
            <person name="Mavromatis K."/>
            <person name="Pati A."/>
            <person name="Chen A."/>
            <person name="Palaniappan K."/>
            <person name="Land M."/>
            <person name="Hauser L."/>
            <person name="Chang Y.J."/>
            <person name="Jeffries C.D."/>
            <person name="Detter J.C."/>
            <person name="Beck B."/>
            <person name="Woyke T."/>
            <person name="Bristow J."/>
            <person name="Eisen J.A."/>
            <person name="Markowitz V."/>
            <person name="Hugenholtz P."/>
            <person name="Kyrpides N.C."/>
            <person name="Klenk H.P."/>
        </authorList>
    </citation>
    <scope>NUCLEOTIDE SEQUENCE [LARGE SCALE GENOMIC DNA]</scope>
    <source>
        <strain evidence="2">ATCC 43644 / DSM 9630 / IS1B</strain>
    </source>
</reference>
<dbReference type="eggNOG" id="ENOG50334ZU">
    <property type="taxonomic scope" value="Bacteria"/>
</dbReference>
<sequence>MRLLDRRVVQGTPILRGVLVGLLAWGAGLWPPTSSSPSWAREDPPGASDAEINRLVDRLGADRYADREQAAARLRGIGPRAIPALTRAADSHDPEVADRASQLLRAIRQEMIAGPTLVRLDFRDRPLGEVVEAIRDRSGFEIVLTRSVDQTRRITLERPEPVPFWEALDLLGDQAELKTPSASLDYGLRLSPGALVLEPGQPDRGPRVYAGPLRLRLIRQPLDHGRVRFDDPAFRDRFAGAVEVVVEGAGRGRAFGRIVVGGVEGQGEVIHLEPRIGRYGPHLEIVAEPGKTVVADGAIRLTAALDQAGRDRRGEPEFETLPGIPLHLMTPSRVRSSLSRLVIALPLSWSDDPDQPITGFQHLAGKLPVTIRQPDPQPRVIPLAEAVRQTFEVDEFQITFLRFDRNLDTGAATIEWLVAPRPGAEPGQGGDPFGALALDPGGLPELVRGGLLGVGGPAGVTEPFEWIDDQGRPSIVATRSIRSTNQPGETRWIVITRPQAGAEAPTRVRLHRRLETRLDVEFEFRDLSWDPSP</sequence>
<dbReference type="OrthoDB" id="250183at2"/>
<protein>
    <recommendedName>
        <fullName evidence="3">HEAT repeat domain-containing protein</fullName>
    </recommendedName>
</protein>
<evidence type="ECO:0000313" key="2">
    <source>
        <dbReference type="Proteomes" id="UP000008631"/>
    </source>
</evidence>
<dbReference type="Gene3D" id="1.25.10.10">
    <property type="entry name" value="Leucine-rich Repeat Variant"/>
    <property type="match status" value="1"/>
</dbReference>
<dbReference type="InterPro" id="IPR011989">
    <property type="entry name" value="ARM-like"/>
</dbReference>
<dbReference type="InParanoid" id="E8R4H3"/>
<dbReference type="EMBL" id="CP002353">
    <property type="protein sequence ID" value="ADV63768.1"/>
    <property type="molecule type" value="Genomic_DNA"/>
</dbReference>
<dbReference type="KEGG" id="ipa:Isop_3204"/>
<proteinExistence type="predicted"/>
<gene>
    <name evidence="1" type="ordered locus">Isop_3204</name>
</gene>
<reference key="1">
    <citation type="submission" date="2010-11" db="EMBL/GenBank/DDBJ databases">
        <title>The complete sequence of chromosome of Isophaera pallida ATCC 43644.</title>
        <authorList>
            <consortium name="US DOE Joint Genome Institute (JGI-PGF)"/>
            <person name="Lucas S."/>
            <person name="Copeland A."/>
            <person name="Lapidus A."/>
            <person name="Bruce D."/>
            <person name="Goodwin L."/>
            <person name="Pitluck S."/>
            <person name="Kyrpides N."/>
            <person name="Mavromatis K."/>
            <person name="Pagani I."/>
            <person name="Ivanova N."/>
            <person name="Saunders E."/>
            <person name="Brettin T."/>
            <person name="Detter J.C."/>
            <person name="Han C."/>
            <person name="Tapia R."/>
            <person name="Land M."/>
            <person name="Hauser L."/>
            <person name="Markowitz V."/>
            <person name="Cheng J.-F."/>
            <person name="Hugenholtz P."/>
            <person name="Woyke T."/>
            <person name="Wu D."/>
            <person name="Eisen J.A."/>
        </authorList>
    </citation>
    <scope>NUCLEOTIDE SEQUENCE</scope>
    <source>
        <strain>ATCC 43644</strain>
    </source>
</reference>
<evidence type="ECO:0000313" key="1">
    <source>
        <dbReference type="EMBL" id="ADV63768.1"/>
    </source>
</evidence>
<dbReference type="Proteomes" id="UP000008631">
    <property type="component" value="Chromosome"/>
</dbReference>
<accession>E8R4H3</accession>
<organism evidence="1 2">
    <name type="scientific">Isosphaera pallida (strain ATCC 43644 / DSM 9630 / IS1B)</name>
    <dbReference type="NCBI Taxonomy" id="575540"/>
    <lineage>
        <taxon>Bacteria</taxon>
        <taxon>Pseudomonadati</taxon>
        <taxon>Planctomycetota</taxon>
        <taxon>Planctomycetia</taxon>
        <taxon>Isosphaerales</taxon>
        <taxon>Isosphaeraceae</taxon>
        <taxon>Isosphaera</taxon>
    </lineage>
</organism>
<name>E8R4H3_ISOPI</name>
<dbReference type="STRING" id="575540.Isop_3204"/>
<dbReference type="RefSeq" id="WP_013566056.1">
    <property type="nucleotide sequence ID" value="NC_014962.1"/>
</dbReference>
<keyword evidence="2" id="KW-1185">Reference proteome</keyword>
<dbReference type="HOGENOM" id="CLU_510719_0_0_0"/>
<dbReference type="AlphaFoldDB" id="E8R4H3"/>